<feature type="transmembrane region" description="Helical" evidence="7">
    <location>
        <begin position="142"/>
        <end position="166"/>
    </location>
</feature>
<dbReference type="GO" id="GO:0022857">
    <property type="term" value="F:transmembrane transporter activity"/>
    <property type="evidence" value="ECO:0007669"/>
    <property type="project" value="InterPro"/>
</dbReference>
<evidence type="ECO:0000256" key="6">
    <source>
        <dbReference type="ARBA" id="ARBA00023136"/>
    </source>
</evidence>
<dbReference type="EMBL" id="UINC01157676">
    <property type="protein sequence ID" value="SVD54804.1"/>
    <property type="molecule type" value="Genomic_DNA"/>
</dbReference>
<evidence type="ECO:0000313" key="8">
    <source>
        <dbReference type="EMBL" id="SVD54804.1"/>
    </source>
</evidence>
<sequence length="167" mass="17887">MVVGILAGRRASSSTAGYVVADREFGFIVMYFVMGASIFSAFAFLGGPGWAYSRGAAAFYILSYGTVGLAPWYFFGPRVAALGRKYGYVTQADLFAHRFQSPALSVLMAIISLVCFLPYLILQMEGAGYVFDVVTEGRIPPAAGAAIAYGVVLIYVYYSGVMGVGWT</sequence>
<dbReference type="InterPro" id="IPR050277">
    <property type="entry name" value="Sodium:Solute_Symporter"/>
</dbReference>
<accession>A0A382W820</accession>
<comment type="similarity">
    <text evidence="2">Belongs to the sodium:solute symporter (SSF) (TC 2.A.21) family.</text>
</comment>
<dbReference type="PANTHER" id="PTHR48086">
    <property type="entry name" value="SODIUM/PROLINE SYMPORTER-RELATED"/>
    <property type="match status" value="1"/>
</dbReference>
<proteinExistence type="inferred from homology"/>
<organism evidence="8">
    <name type="scientific">marine metagenome</name>
    <dbReference type="NCBI Taxonomy" id="408172"/>
    <lineage>
        <taxon>unclassified sequences</taxon>
        <taxon>metagenomes</taxon>
        <taxon>ecological metagenomes</taxon>
    </lineage>
</organism>
<evidence type="ECO:0000256" key="3">
    <source>
        <dbReference type="ARBA" id="ARBA00022448"/>
    </source>
</evidence>
<dbReference type="AlphaFoldDB" id="A0A382W820"/>
<dbReference type="InterPro" id="IPR001734">
    <property type="entry name" value="Na/solute_symporter"/>
</dbReference>
<feature type="non-terminal residue" evidence="8">
    <location>
        <position position="167"/>
    </location>
</feature>
<evidence type="ECO:0000256" key="5">
    <source>
        <dbReference type="ARBA" id="ARBA00022989"/>
    </source>
</evidence>
<dbReference type="Pfam" id="PF00474">
    <property type="entry name" value="SSF"/>
    <property type="match status" value="1"/>
</dbReference>
<evidence type="ECO:0000256" key="2">
    <source>
        <dbReference type="ARBA" id="ARBA00006434"/>
    </source>
</evidence>
<keyword evidence="5 7" id="KW-1133">Transmembrane helix</keyword>
<evidence type="ECO:0000256" key="4">
    <source>
        <dbReference type="ARBA" id="ARBA00022692"/>
    </source>
</evidence>
<keyword evidence="6 7" id="KW-0472">Membrane</keyword>
<keyword evidence="3" id="KW-0813">Transport</keyword>
<keyword evidence="4 7" id="KW-0812">Transmembrane</keyword>
<protein>
    <recommendedName>
        <fullName evidence="9">Sodium:solute symporter family protein</fullName>
    </recommendedName>
</protein>
<name>A0A382W820_9ZZZZ</name>
<dbReference type="PROSITE" id="PS50283">
    <property type="entry name" value="NA_SOLUT_SYMP_3"/>
    <property type="match status" value="1"/>
</dbReference>
<feature type="transmembrane region" description="Helical" evidence="7">
    <location>
        <begin position="25"/>
        <end position="45"/>
    </location>
</feature>
<feature type="transmembrane region" description="Helical" evidence="7">
    <location>
        <begin position="103"/>
        <end position="122"/>
    </location>
</feature>
<comment type="subcellular location">
    <subcellularLocation>
        <location evidence="1">Membrane</location>
        <topology evidence="1">Multi-pass membrane protein</topology>
    </subcellularLocation>
</comment>
<feature type="transmembrane region" description="Helical" evidence="7">
    <location>
        <begin position="57"/>
        <end position="75"/>
    </location>
</feature>
<evidence type="ECO:0008006" key="9">
    <source>
        <dbReference type="Google" id="ProtNLM"/>
    </source>
</evidence>
<evidence type="ECO:0000256" key="1">
    <source>
        <dbReference type="ARBA" id="ARBA00004141"/>
    </source>
</evidence>
<evidence type="ECO:0000256" key="7">
    <source>
        <dbReference type="SAM" id="Phobius"/>
    </source>
</evidence>
<dbReference type="GO" id="GO:0005886">
    <property type="term" value="C:plasma membrane"/>
    <property type="evidence" value="ECO:0007669"/>
    <property type="project" value="TreeGrafter"/>
</dbReference>
<reference evidence="8" key="1">
    <citation type="submission" date="2018-05" db="EMBL/GenBank/DDBJ databases">
        <authorList>
            <person name="Lanie J.A."/>
            <person name="Ng W.-L."/>
            <person name="Kazmierczak K.M."/>
            <person name="Andrzejewski T.M."/>
            <person name="Davidsen T.M."/>
            <person name="Wayne K.J."/>
            <person name="Tettelin H."/>
            <person name="Glass J.I."/>
            <person name="Rusch D."/>
            <person name="Podicherti R."/>
            <person name="Tsui H.-C.T."/>
            <person name="Winkler M.E."/>
        </authorList>
    </citation>
    <scope>NUCLEOTIDE SEQUENCE</scope>
</reference>
<dbReference type="Gene3D" id="1.20.1730.10">
    <property type="entry name" value="Sodium/glucose cotransporter"/>
    <property type="match status" value="1"/>
</dbReference>
<dbReference type="InterPro" id="IPR038377">
    <property type="entry name" value="Na/Glc_symporter_sf"/>
</dbReference>
<gene>
    <name evidence="8" type="ORF">METZ01_LOCUS407658</name>
</gene>